<proteinExistence type="predicted"/>
<dbReference type="PANTHER" id="PTHR23131:SF4">
    <property type="entry name" value="METALLO-BETA-LACTAMASE SUPERFAMILY POTEIN"/>
    <property type="match status" value="1"/>
</dbReference>
<keyword evidence="5" id="KW-0378">Hydrolase</keyword>
<evidence type="ECO:0000256" key="2">
    <source>
        <dbReference type="ARBA" id="ARBA00034301"/>
    </source>
</evidence>
<dbReference type="SUPFAM" id="SSF56281">
    <property type="entry name" value="Metallo-hydrolase/oxidoreductase"/>
    <property type="match status" value="1"/>
</dbReference>
<dbReference type="OrthoDB" id="9761531at2"/>
<dbReference type="InterPro" id="IPR001279">
    <property type="entry name" value="Metallo-B-lactamas"/>
</dbReference>
<dbReference type="RefSeq" id="WP_122907166.1">
    <property type="nucleotide sequence ID" value="NZ_CBCSBE010000011.1"/>
</dbReference>
<dbReference type="PANTHER" id="PTHR23131">
    <property type="entry name" value="ENDORIBONUCLEASE LACTB2"/>
    <property type="match status" value="1"/>
</dbReference>
<evidence type="ECO:0000313" key="5">
    <source>
        <dbReference type="EMBL" id="RNB76800.1"/>
    </source>
</evidence>
<gene>
    <name evidence="5" type="ORF">EDM52_00935</name>
</gene>
<dbReference type="AlphaFoldDB" id="A0A3M8CM36"/>
<dbReference type="GO" id="GO:0016787">
    <property type="term" value="F:hydrolase activity"/>
    <property type="evidence" value="ECO:0007669"/>
    <property type="project" value="UniProtKB-KW"/>
</dbReference>
<protein>
    <submittedName>
        <fullName evidence="5">MBL fold metallo-hydrolase</fullName>
    </submittedName>
</protein>
<accession>A0A3M8CM36</accession>
<dbReference type="InterPro" id="IPR036866">
    <property type="entry name" value="RibonucZ/Hydroxyglut_hydro"/>
</dbReference>
<reference evidence="5 6" key="1">
    <citation type="submission" date="2018-10" db="EMBL/GenBank/DDBJ databases">
        <title>Phylogenomics of Brevibacillus.</title>
        <authorList>
            <person name="Dunlap C."/>
        </authorList>
    </citation>
    <scope>NUCLEOTIDE SEQUENCE [LARGE SCALE GENOMIC DNA]</scope>
    <source>
        <strain evidence="5 6">JCM 12215</strain>
    </source>
</reference>
<dbReference type="EMBL" id="RHHR01000003">
    <property type="protein sequence ID" value="RNB76800.1"/>
    <property type="molecule type" value="Genomic_DNA"/>
</dbReference>
<comment type="function">
    <text evidence="2">Counteracts the endogenous Pycsar antiviral defense system. Phosphodiesterase that enables metal-dependent hydrolysis of host cyclic nucleotide Pycsar defense signals such as cCMP and cUMP.</text>
</comment>
<feature type="domain" description="Metallo-beta-lactamase" evidence="4">
    <location>
        <begin position="19"/>
        <end position="229"/>
    </location>
</feature>
<comment type="catalytic activity">
    <reaction evidence="3">
        <text>3',5'-cyclic UMP + H2O = UMP + H(+)</text>
        <dbReference type="Rhea" id="RHEA:70575"/>
        <dbReference type="ChEBI" id="CHEBI:15377"/>
        <dbReference type="ChEBI" id="CHEBI:15378"/>
        <dbReference type="ChEBI" id="CHEBI:57865"/>
        <dbReference type="ChEBI" id="CHEBI:184387"/>
    </reaction>
    <physiologicalReaction direction="left-to-right" evidence="3">
        <dbReference type="Rhea" id="RHEA:70576"/>
    </physiologicalReaction>
</comment>
<dbReference type="Proteomes" id="UP000282028">
    <property type="component" value="Unassembled WGS sequence"/>
</dbReference>
<dbReference type="SMART" id="SM00849">
    <property type="entry name" value="Lactamase_B"/>
    <property type="match status" value="1"/>
</dbReference>
<comment type="caution">
    <text evidence="5">The sequence shown here is derived from an EMBL/GenBank/DDBJ whole genome shotgun (WGS) entry which is preliminary data.</text>
</comment>
<evidence type="ECO:0000313" key="6">
    <source>
        <dbReference type="Proteomes" id="UP000282028"/>
    </source>
</evidence>
<name>A0A3M8CM36_9BACL</name>
<dbReference type="Pfam" id="PF00753">
    <property type="entry name" value="Lactamase_B"/>
    <property type="match status" value="1"/>
</dbReference>
<sequence length="315" mass="36061">MEQFGIYQVSIPLPIWNDSVHCYLARTEGKWVVVDTGINGHVTQETWEAAFTKHGISPGHDISRIYLTHHHADHFGFAGVMQEWTNAPLYLSDREEELSRFTWSEEGFSTFYRSCGLPEAMVSELVGNPTASVKPITPYPQMLERIEAGDQFQIGELNFEAMLMPGHTPGHICYYNADEKILISGDHFTKETIPYISYHGYGDENPLATFLTTLRKMQEMEISQVWPGHGPVFHDAQERIEELVQHYQARMAIVMDHAKGEKTAYQLAESLFQKELPTFNQWIILGETNAYLRYLVGQGELEGFESNGILYYKKK</sequence>
<evidence type="ECO:0000256" key="1">
    <source>
        <dbReference type="ARBA" id="ARBA00034221"/>
    </source>
</evidence>
<dbReference type="Gene3D" id="3.60.15.10">
    <property type="entry name" value="Ribonuclease Z/Hydroxyacylglutathione hydrolase-like"/>
    <property type="match status" value="1"/>
</dbReference>
<evidence type="ECO:0000256" key="3">
    <source>
        <dbReference type="ARBA" id="ARBA00048505"/>
    </source>
</evidence>
<comment type="catalytic activity">
    <reaction evidence="1">
        <text>3',5'-cyclic CMP + H2O = CMP + H(+)</text>
        <dbReference type="Rhea" id="RHEA:72675"/>
        <dbReference type="ChEBI" id="CHEBI:15377"/>
        <dbReference type="ChEBI" id="CHEBI:15378"/>
        <dbReference type="ChEBI" id="CHEBI:58003"/>
        <dbReference type="ChEBI" id="CHEBI:60377"/>
    </reaction>
    <physiologicalReaction direction="left-to-right" evidence="1">
        <dbReference type="Rhea" id="RHEA:72676"/>
    </physiologicalReaction>
</comment>
<evidence type="ECO:0000259" key="4">
    <source>
        <dbReference type="SMART" id="SM00849"/>
    </source>
</evidence>
<organism evidence="5 6">
    <name type="scientific">Brevibacillus invocatus</name>
    <dbReference type="NCBI Taxonomy" id="173959"/>
    <lineage>
        <taxon>Bacteria</taxon>
        <taxon>Bacillati</taxon>
        <taxon>Bacillota</taxon>
        <taxon>Bacilli</taxon>
        <taxon>Bacillales</taxon>
        <taxon>Paenibacillaceae</taxon>
        <taxon>Brevibacillus</taxon>
    </lineage>
</organism>
<dbReference type="InterPro" id="IPR036388">
    <property type="entry name" value="WH-like_DNA-bd_sf"/>
</dbReference>
<keyword evidence="6" id="KW-1185">Reference proteome</keyword>
<dbReference type="Gene3D" id="1.10.10.10">
    <property type="entry name" value="Winged helix-like DNA-binding domain superfamily/Winged helix DNA-binding domain"/>
    <property type="match status" value="1"/>
</dbReference>
<dbReference type="CDD" id="cd07725">
    <property type="entry name" value="TTHA1429-like_MBL-fold"/>
    <property type="match status" value="1"/>
</dbReference>
<dbReference type="InterPro" id="IPR050662">
    <property type="entry name" value="Sec-metab_biosynth-thioest"/>
</dbReference>